<sequence>MKIQCDLSVYCIADEASLCTACDYRVHHANKLANKHMRFSILHPSFNDSPRCDICKMVTIPGMMISSSDGPRSIPVIAMGTTSESGLLGNDDVVKSSTITEAIKLGYRHFDTAPICRTEKPLGEAVREALRLGLIKSRGKGKLRI</sequence>
<reference evidence="2" key="1">
    <citation type="journal article" date="2022" name="Mol. Ecol. Resour.">
        <title>The genomes of chicory, endive, great burdock and yacon provide insights into Asteraceae palaeo-polyploidization history and plant inulin production.</title>
        <authorList>
            <person name="Fan W."/>
            <person name="Wang S."/>
            <person name="Wang H."/>
            <person name="Wang A."/>
            <person name="Jiang F."/>
            <person name="Liu H."/>
            <person name="Zhao H."/>
            <person name="Xu D."/>
            <person name="Zhang Y."/>
        </authorList>
    </citation>
    <scope>NUCLEOTIDE SEQUENCE [LARGE SCALE GENOMIC DNA]</scope>
    <source>
        <strain evidence="2">cv. Punajuju</strain>
    </source>
</reference>
<dbReference type="Proteomes" id="UP001055811">
    <property type="component" value="Linkage Group LG08"/>
</dbReference>
<reference evidence="1 2" key="2">
    <citation type="journal article" date="2022" name="Mol. Ecol. Resour.">
        <title>The genomes of chicory, endive, great burdock and yacon provide insights into Asteraceae paleo-polyploidization history and plant inulin production.</title>
        <authorList>
            <person name="Fan W."/>
            <person name="Wang S."/>
            <person name="Wang H."/>
            <person name="Wang A."/>
            <person name="Jiang F."/>
            <person name="Liu H."/>
            <person name="Zhao H."/>
            <person name="Xu D."/>
            <person name="Zhang Y."/>
        </authorList>
    </citation>
    <scope>NUCLEOTIDE SEQUENCE [LARGE SCALE GENOMIC DNA]</scope>
    <source>
        <strain evidence="2">cv. Punajuju</strain>
        <tissue evidence="1">Leaves</tissue>
    </source>
</reference>
<protein>
    <submittedName>
        <fullName evidence="1">Uncharacterized protein</fullName>
    </submittedName>
</protein>
<accession>A0ACB8ZM41</accession>
<name>A0ACB8ZM41_CICIN</name>
<organism evidence="1 2">
    <name type="scientific">Cichorium intybus</name>
    <name type="common">Chicory</name>
    <dbReference type="NCBI Taxonomy" id="13427"/>
    <lineage>
        <taxon>Eukaryota</taxon>
        <taxon>Viridiplantae</taxon>
        <taxon>Streptophyta</taxon>
        <taxon>Embryophyta</taxon>
        <taxon>Tracheophyta</taxon>
        <taxon>Spermatophyta</taxon>
        <taxon>Magnoliopsida</taxon>
        <taxon>eudicotyledons</taxon>
        <taxon>Gunneridae</taxon>
        <taxon>Pentapetalae</taxon>
        <taxon>asterids</taxon>
        <taxon>campanulids</taxon>
        <taxon>Asterales</taxon>
        <taxon>Asteraceae</taxon>
        <taxon>Cichorioideae</taxon>
        <taxon>Cichorieae</taxon>
        <taxon>Cichoriinae</taxon>
        <taxon>Cichorium</taxon>
    </lineage>
</organism>
<comment type="caution">
    <text evidence="1">The sequence shown here is derived from an EMBL/GenBank/DDBJ whole genome shotgun (WGS) entry which is preliminary data.</text>
</comment>
<dbReference type="EMBL" id="CM042016">
    <property type="protein sequence ID" value="KAI3698764.1"/>
    <property type="molecule type" value="Genomic_DNA"/>
</dbReference>
<evidence type="ECO:0000313" key="2">
    <source>
        <dbReference type="Proteomes" id="UP001055811"/>
    </source>
</evidence>
<proteinExistence type="predicted"/>
<evidence type="ECO:0000313" key="1">
    <source>
        <dbReference type="EMBL" id="KAI3698764.1"/>
    </source>
</evidence>
<keyword evidence="2" id="KW-1185">Reference proteome</keyword>
<gene>
    <name evidence="1" type="ORF">L2E82_42572</name>
</gene>